<keyword evidence="2" id="KW-0813">Transport</keyword>
<evidence type="ECO:0000256" key="2">
    <source>
        <dbReference type="ARBA" id="ARBA00022448"/>
    </source>
</evidence>
<keyword evidence="3 10" id="KW-0963">Cytoplasm</keyword>
<comment type="function">
    <text evidence="10">Required for selective autophagic degradation of the nucleus (nucleophagy) as well as for mitophagy which contributes to regulate mitochondrial quantity and quality by eliminating the mitochondria to a basal level to fulfill cellular energy requirements and preventing excess ROS production.</text>
</comment>
<keyword evidence="14" id="KW-1185">Reference proteome</keyword>
<evidence type="ECO:0000256" key="8">
    <source>
        <dbReference type="ARBA" id="ARBA00023006"/>
    </source>
</evidence>
<keyword evidence="8" id="KW-0072">Autophagy</keyword>
<evidence type="ECO:0000256" key="7">
    <source>
        <dbReference type="ARBA" id="ARBA00022927"/>
    </source>
</evidence>
<feature type="domain" description="Peptidase C54 catalytic" evidence="12">
    <location>
        <begin position="313"/>
        <end position="605"/>
    </location>
</feature>
<evidence type="ECO:0000256" key="5">
    <source>
        <dbReference type="ARBA" id="ARBA00022801"/>
    </source>
</evidence>
<dbReference type="PANTHER" id="PTHR22624:SF49">
    <property type="entry name" value="CYSTEINE PROTEASE"/>
    <property type="match status" value="1"/>
</dbReference>
<evidence type="ECO:0000259" key="12">
    <source>
        <dbReference type="Pfam" id="PF03416"/>
    </source>
</evidence>
<name>A0A261XXE6_9FUNG</name>
<dbReference type="GO" id="GO:0005634">
    <property type="term" value="C:nucleus"/>
    <property type="evidence" value="ECO:0007669"/>
    <property type="project" value="UniProtKB-SubCell"/>
</dbReference>
<evidence type="ECO:0000313" key="13">
    <source>
        <dbReference type="EMBL" id="OZJ03043.1"/>
    </source>
</evidence>
<accession>A0A261XXE6</accession>
<evidence type="ECO:0000256" key="11">
    <source>
        <dbReference type="SAM" id="MobiDB-lite"/>
    </source>
</evidence>
<dbReference type="InterPro" id="IPR038765">
    <property type="entry name" value="Papain-like_cys_pep_sf"/>
</dbReference>
<dbReference type="AlphaFoldDB" id="A0A261XXE6"/>
<keyword evidence="5 10" id="KW-0378">Hydrolase</keyword>
<dbReference type="GO" id="GO:0000045">
    <property type="term" value="P:autophagosome assembly"/>
    <property type="evidence" value="ECO:0007669"/>
    <property type="project" value="TreeGrafter"/>
</dbReference>
<comment type="catalytic activity">
    <reaction evidence="9">
        <text>[protein]-C-terminal L-amino acid-glycyl-phosphatidylethanolamide + H2O = [protein]-C-terminal L-amino acid-glycine + a 1,2-diacyl-sn-glycero-3-phosphoethanolamine</text>
        <dbReference type="Rhea" id="RHEA:67548"/>
        <dbReference type="Rhea" id="RHEA-COMP:17323"/>
        <dbReference type="Rhea" id="RHEA-COMP:17324"/>
        <dbReference type="ChEBI" id="CHEBI:15377"/>
        <dbReference type="ChEBI" id="CHEBI:64612"/>
        <dbReference type="ChEBI" id="CHEBI:172940"/>
        <dbReference type="ChEBI" id="CHEBI:172941"/>
    </reaction>
    <physiologicalReaction direction="left-to-right" evidence="9">
        <dbReference type="Rhea" id="RHEA:67549"/>
    </physiologicalReaction>
</comment>
<keyword evidence="10" id="KW-0539">Nucleus</keyword>
<dbReference type="GO" id="GO:0015031">
    <property type="term" value="P:protein transport"/>
    <property type="evidence" value="ECO:0007669"/>
    <property type="project" value="UniProtKB-KW"/>
</dbReference>
<dbReference type="Pfam" id="PF03416">
    <property type="entry name" value="Peptidase_C54"/>
    <property type="match status" value="1"/>
</dbReference>
<organism evidence="13 14">
    <name type="scientific">Bifiguratus adelaidae</name>
    <dbReference type="NCBI Taxonomy" id="1938954"/>
    <lineage>
        <taxon>Eukaryota</taxon>
        <taxon>Fungi</taxon>
        <taxon>Fungi incertae sedis</taxon>
        <taxon>Mucoromycota</taxon>
        <taxon>Mucoromycotina</taxon>
        <taxon>Endogonomycetes</taxon>
        <taxon>Endogonales</taxon>
        <taxon>Endogonales incertae sedis</taxon>
        <taxon>Bifiguratus</taxon>
    </lineage>
</organism>
<protein>
    <recommendedName>
        <fullName evidence="10">Cysteine protease</fullName>
        <ecNumber evidence="10">3.4.22.-</ecNumber>
    </recommendedName>
</protein>
<dbReference type="SUPFAM" id="SSF54001">
    <property type="entry name" value="Cysteine proteinases"/>
    <property type="match status" value="1"/>
</dbReference>
<evidence type="ECO:0000256" key="10">
    <source>
        <dbReference type="RuleBase" id="RU363115"/>
    </source>
</evidence>
<dbReference type="GO" id="GO:0004197">
    <property type="term" value="F:cysteine-type endopeptidase activity"/>
    <property type="evidence" value="ECO:0007669"/>
    <property type="project" value="TreeGrafter"/>
</dbReference>
<evidence type="ECO:0000256" key="1">
    <source>
        <dbReference type="ARBA" id="ARBA00010958"/>
    </source>
</evidence>
<comment type="caution">
    <text evidence="13">The sequence shown here is derived from an EMBL/GenBank/DDBJ whole genome shotgun (WGS) entry which is preliminary data.</text>
</comment>
<evidence type="ECO:0000256" key="6">
    <source>
        <dbReference type="ARBA" id="ARBA00022807"/>
    </source>
</evidence>
<dbReference type="GO" id="GO:0035973">
    <property type="term" value="P:aggrephagy"/>
    <property type="evidence" value="ECO:0007669"/>
    <property type="project" value="TreeGrafter"/>
</dbReference>
<evidence type="ECO:0000256" key="4">
    <source>
        <dbReference type="ARBA" id="ARBA00022670"/>
    </source>
</evidence>
<dbReference type="GO" id="GO:0019786">
    <property type="term" value="F:protein-phosphatidylethanolamide deconjugating activity"/>
    <property type="evidence" value="ECO:0007669"/>
    <property type="project" value="InterPro"/>
</dbReference>
<evidence type="ECO:0000313" key="14">
    <source>
        <dbReference type="Proteomes" id="UP000242875"/>
    </source>
</evidence>
<keyword evidence="6" id="KW-0788">Thiol protease</keyword>
<evidence type="ECO:0000256" key="9">
    <source>
        <dbReference type="ARBA" id="ARBA00029362"/>
    </source>
</evidence>
<dbReference type="EC" id="3.4.22.-" evidence="10"/>
<dbReference type="EMBL" id="MVBO01000108">
    <property type="protein sequence ID" value="OZJ03043.1"/>
    <property type="molecule type" value="Genomic_DNA"/>
</dbReference>
<comment type="subcellular location">
    <subcellularLocation>
        <location evidence="10">Nucleus</location>
    </subcellularLocation>
    <subcellularLocation>
        <location evidence="10">Cytoplasm</location>
    </subcellularLocation>
</comment>
<feature type="region of interest" description="Disordered" evidence="11">
    <location>
        <begin position="99"/>
        <end position="136"/>
    </location>
</feature>
<reference evidence="13 14" key="1">
    <citation type="journal article" date="2017" name="Mycologia">
        <title>Bifiguratus adelaidae, gen. et sp. nov., a new member of Mucoromycotina in endophytic and soil-dwelling habitats.</title>
        <authorList>
            <person name="Torres-Cruz T.J."/>
            <person name="Billingsley Tobias T.L."/>
            <person name="Almatruk M."/>
            <person name="Hesse C."/>
            <person name="Kuske C.R."/>
            <person name="Desiro A."/>
            <person name="Benucci G.M."/>
            <person name="Bonito G."/>
            <person name="Stajich J.E."/>
            <person name="Dunlap C."/>
            <person name="Arnold A.E."/>
            <person name="Porras-Alfaro A."/>
        </authorList>
    </citation>
    <scope>NUCLEOTIDE SEQUENCE [LARGE SCALE GENOMIC DNA]</scope>
    <source>
        <strain evidence="13 14">AZ0501</strain>
    </source>
</reference>
<dbReference type="GO" id="GO:0000423">
    <property type="term" value="P:mitophagy"/>
    <property type="evidence" value="ECO:0007669"/>
    <property type="project" value="TreeGrafter"/>
</dbReference>
<feature type="compositionally biased region" description="Polar residues" evidence="11">
    <location>
        <begin position="99"/>
        <end position="119"/>
    </location>
</feature>
<evidence type="ECO:0000256" key="3">
    <source>
        <dbReference type="ARBA" id="ARBA00022490"/>
    </source>
</evidence>
<keyword evidence="4 10" id="KW-0645">Protease</keyword>
<gene>
    <name evidence="13" type="ORF">BZG36_03712</name>
</gene>
<dbReference type="PANTHER" id="PTHR22624">
    <property type="entry name" value="CYSTEINE PROTEASE ATG4"/>
    <property type="match status" value="1"/>
</dbReference>
<keyword evidence="7" id="KW-0653">Protein transport</keyword>
<dbReference type="GO" id="GO:0016485">
    <property type="term" value="P:protein processing"/>
    <property type="evidence" value="ECO:0007669"/>
    <property type="project" value="TreeGrafter"/>
</dbReference>
<dbReference type="GO" id="GO:0005737">
    <property type="term" value="C:cytoplasm"/>
    <property type="evidence" value="ECO:0007669"/>
    <property type="project" value="UniProtKB-SubCell"/>
</dbReference>
<feature type="region of interest" description="Disordered" evidence="11">
    <location>
        <begin position="168"/>
        <end position="187"/>
    </location>
</feature>
<feature type="region of interest" description="Disordered" evidence="11">
    <location>
        <begin position="1"/>
        <end position="70"/>
    </location>
</feature>
<comment type="similarity">
    <text evidence="1 10">Belongs to the peptidase C54 family.</text>
</comment>
<dbReference type="GO" id="GO:0034727">
    <property type="term" value="P:piecemeal microautophagy of the nucleus"/>
    <property type="evidence" value="ECO:0007669"/>
    <property type="project" value="TreeGrafter"/>
</dbReference>
<proteinExistence type="inferred from homology"/>
<dbReference type="InterPro" id="IPR005078">
    <property type="entry name" value="Peptidase_C54"/>
</dbReference>
<sequence>MSSDHQATAGTLDESKCGACLGEQDTEPASLSVKDKANETSSPTSRRSFRDSWTLRQQEKSIDESGPGFFSNTMQSLRNANANLTQLLSSMTVADNDNSVQRSKAEGTNPTTSTPQSRTFSERYAEQNPPHPLADKLRSNTSYITAEIPNKLGHWVSGLWNAEESVATDTATGSQAPTTTSTTQKVSSVLSSIPGEWIPSLKQQLANTPNTSNASNSEISQTPQGACTDIWFLGKKYSGNSGDIIIDSSDEDIESVKSLSRQRSITGIDYPSKEAELPIPAHNTFDNSDAIHAPVIPDTAIPGSLPTPPTPMTSFQRDFTSRPWFTYRHNYPAIRPAQFTTDIGWGCMLRSGQGLLCQTILVNLFGSDWRRPLDRSDPDWIDYVKVFSLFFDEFSSRSPFAIHRIALLGKQYGKGIGEWFGPSTISQVIKVLVSKVPEAGLTVHVATDGVVYKSDVQQVARETQGDDDTQSPKPPGPFKSVLILVSIRLGIDNLNPIYHQALKAYFELPYCSGIAGILMRVYCSSGRPNSSHYFLGVQGNDLIYLDPHYSRPSLEVKPLDEYTEADMATYHCDVPRKLSISQLDPSMLLGFYCRHEEEFDAFCDRIMKIAQASTPIFTIAEKAPDYDDDVRSDNDFGILSEDEGDDDHIIQ</sequence>
<dbReference type="OrthoDB" id="2960936at2759"/>
<dbReference type="InterPro" id="IPR046792">
    <property type="entry name" value="Peptidase_C54_cat"/>
</dbReference>
<dbReference type="Proteomes" id="UP000242875">
    <property type="component" value="Unassembled WGS sequence"/>
</dbReference>